<evidence type="ECO:0000313" key="2">
    <source>
        <dbReference type="EMBL" id="RAL64006.1"/>
    </source>
</evidence>
<dbReference type="Proteomes" id="UP000249056">
    <property type="component" value="Unassembled WGS sequence"/>
</dbReference>
<proteinExistence type="predicted"/>
<evidence type="ECO:0000313" key="3">
    <source>
        <dbReference type="Proteomes" id="UP000249056"/>
    </source>
</evidence>
<reference evidence="2 3" key="1">
    <citation type="submission" date="2018-06" db="EMBL/GenBank/DDBJ databases">
        <title>Genome Sequence of the Brown Rot Fungal Pathogen Monilinia fructigena.</title>
        <authorList>
            <person name="Landi L."/>
            <person name="De Miccolis Angelini R.M."/>
            <person name="Pollastro S."/>
            <person name="Abate D."/>
            <person name="Faretra F."/>
            <person name="Romanazzi G."/>
        </authorList>
    </citation>
    <scope>NUCLEOTIDE SEQUENCE [LARGE SCALE GENOMIC DNA]</scope>
    <source>
        <strain evidence="2 3">Mfrg269</strain>
    </source>
</reference>
<evidence type="ECO:0000256" key="1">
    <source>
        <dbReference type="SAM" id="MobiDB-lite"/>
    </source>
</evidence>
<comment type="caution">
    <text evidence="2">The sequence shown here is derived from an EMBL/GenBank/DDBJ whole genome shotgun (WGS) entry which is preliminary data.</text>
</comment>
<dbReference type="EMBL" id="QKRW01000016">
    <property type="protein sequence ID" value="RAL64006.1"/>
    <property type="molecule type" value="Genomic_DNA"/>
</dbReference>
<feature type="region of interest" description="Disordered" evidence="1">
    <location>
        <begin position="1"/>
        <end position="71"/>
    </location>
</feature>
<protein>
    <submittedName>
        <fullName evidence="2">Uncharacterized protein</fullName>
    </submittedName>
</protein>
<organism evidence="2 3">
    <name type="scientific">Monilinia fructigena</name>
    <dbReference type="NCBI Taxonomy" id="38457"/>
    <lineage>
        <taxon>Eukaryota</taxon>
        <taxon>Fungi</taxon>
        <taxon>Dikarya</taxon>
        <taxon>Ascomycota</taxon>
        <taxon>Pezizomycotina</taxon>
        <taxon>Leotiomycetes</taxon>
        <taxon>Helotiales</taxon>
        <taxon>Sclerotiniaceae</taxon>
        <taxon>Monilinia</taxon>
    </lineage>
</organism>
<sequence>MCSSDIFPRLNRHPLPPSRSLGKTRPLHRRLPHQPPPLHPRLPPGPPPRLVHHRQASGPRLLLRLLAPPRR</sequence>
<dbReference type="AlphaFoldDB" id="A0A395IVF5"/>
<gene>
    <name evidence="2" type="ORF">DID88_003194</name>
</gene>
<keyword evidence="3" id="KW-1185">Reference proteome</keyword>
<name>A0A395IVF5_9HELO</name>
<accession>A0A395IVF5</accession>
<feature type="compositionally biased region" description="Pro residues" evidence="1">
    <location>
        <begin position="33"/>
        <end position="49"/>
    </location>
</feature>
<feature type="compositionally biased region" description="Low complexity" evidence="1">
    <location>
        <begin position="59"/>
        <end position="71"/>
    </location>
</feature>